<dbReference type="InterPro" id="IPR051407">
    <property type="entry name" value="Bact_OM_lipoprot/Surf_antigen"/>
</dbReference>
<evidence type="ECO:0000313" key="4">
    <source>
        <dbReference type="EMBL" id="KND62154.1"/>
    </source>
</evidence>
<dbReference type="PANTHER" id="PTHR35603">
    <property type="match status" value="1"/>
</dbReference>
<dbReference type="AlphaFoldDB" id="A0A0L0MJJ6"/>
<dbReference type="EMBL" id="LFJJ01000004">
    <property type="protein sequence ID" value="KND62154.1"/>
    <property type="molecule type" value="Genomic_DNA"/>
</dbReference>
<evidence type="ECO:0000259" key="3">
    <source>
        <dbReference type="Pfam" id="PF05433"/>
    </source>
</evidence>
<organism evidence="4 5">
    <name type="scientific">Candidatus Burkholderia verschuerenii</name>
    <dbReference type="NCBI Taxonomy" id="242163"/>
    <lineage>
        <taxon>Bacteria</taxon>
        <taxon>Pseudomonadati</taxon>
        <taxon>Pseudomonadota</taxon>
        <taxon>Betaproteobacteria</taxon>
        <taxon>Burkholderiales</taxon>
        <taxon>Burkholderiaceae</taxon>
        <taxon>Burkholderia</taxon>
    </lineage>
</organism>
<dbReference type="PATRIC" id="fig|242163.4.peg.4750"/>
<evidence type="ECO:0000313" key="5">
    <source>
        <dbReference type="Proteomes" id="UP000036959"/>
    </source>
</evidence>
<dbReference type="Pfam" id="PF05433">
    <property type="entry name" value="Rick_17kDa_Anti"/>
    <property type="match status" value="1"/>
</dbReference>
<keyword evidence="2" id="KW-0472">Membrane</keyword>
<reference evidence="5" key="1">
    <citation type="submission" date="2015-06" db="EMBL/GenBank/DDBJ databases">
        <title>Comparative genomics of Burkholderia leaf nodule symbionts.</title>
        <authorList>
            <person name="Carlier A."/>
            <person name="Eberl L."/>
            <person name="Pinto-Carbo M."/>
        </authorList>
    </citation>
    <scope>NUCLEOTIDE SEQUENCE [LARGE SCALE GENOMIC DNA]</scope>
    <source>
        <strain evidence="5">UZHbot4</strain>
    </source>
</reference>
<name>A0A0L0MJJ6_9BURK</name>
<comment type="caution">
    <text evidence="4">The sequence shown here is derived from an EMBL/GenBank/DDBJ whole genome shotgun (WGS) entry which is preliminary data.</text>
</comment>
<gene>
    <name evidence="4" type="ORF">BVER_01945</name>
</gene>
<dbReference type="GO" id="GO:0019867">
    <property type="term" value="C:outer membrane"/>
    <property type="evidence" value="ECO:0007669"/>
    <property type="project" value="InterPro"/>
</dbReference>
<keyword evidence="5" id="KW-1185">Reference proteome</keyword>
<accession>A0A0L0MJJ6</accession>
<dbReference type="PANTHER" id="PTHR35603:SF2">
    <property type="entry name" value="OUTER MEMBRANE LIPOPROTEIN"/>
    <property type="match status" value="1"/>
</dbReference>
<proteinExistence type="predicted"/>
<evidence type="ECO:0000256" key="2">
    <source>
        <dbReference type="ARBA" id="ARBA00023136"/>
    </source>
</evidence>
<evidence type="ECO:0000256" key="1">
    <source>
        <dbReference type="ARBA" id="ARBA00004370"/>
    </source>
</evidence>
<protein>
    <submittedName>
        <fullName evidence="4">Outer membrane lipoprotein</fullName>
    </submittedName>
</protein>
<keyword evidence="4" id="KW-0449">Lipoprotein</keyword>
<comment type="subcellular location">
    <subcellularLocation>
        <location evidence="1">Membrane</location>
    </subcellularLocation>
</comment>
<dbReference type="InterPro" id="IPR008816">
    <property type="entry name" value="Gly_zipper_2TM_dom"/>
</dbReference>
<feature type="domain" description="Glycine zipper 2TM" evidence="3">
    <location>
        <begin position="141"/>
        <end position="180"/>
    </location>
</feature>
<sequence>MNAVPQIQTKPSRIHPLVAGAAVSIILACGTGIAAMTGLLPSSKATASAVTASPLVDSQVANAGAVASAPKAVAQHDAPLPRAVRGHHLSPAVTRSVAQPAYGVNTVTNPAENTAPAYDPYAGQVTAVNAVQSAQPTTGVGAIGGAVVGGLAGTQIGNGRGRTAATILGAIGGGLAGNQI</sequence>
<dbReference type="Proteomes" id="UP000036959">
    <property type="component" value="Unassembled WGS sequence"/>
</dbReference>